<evidence type="ECO:0000256" key="2">
    <source>
        <dbReference type="ARBA" id="ARBA00022448"/>
    </source>
</evidence>
<evidence type="ECO:0000313" key="10">
    <source>
        <dbReference type="Proteomes" id="UP001595955"/>
    </source>
</evidence>
<keyword evidence="3" id="KW-1003">Cell membrane</keyword>
<evidence type="ECO:0000256" key="4">
    <source>
        <dbReference type="ARBA" id="ARBA00022692"/>
    </source>
</evidence>
<dbReference type="Proteomes" id="UP001595955">
    <property type="component" value="Unassembled WGS sequence"/>
</dbReference>
<comment type="subcellular location">
    <subcellularLocation>
        <location evidence="1 7">Cell membrane</location>
        <topology evidence="1 7">Multi-pass membrane protein</topology>
    </subcellularLocation>
</comment>
<keyword evidence="10" id="KW-1185">Reference proteome</keyword>
<reference evidence="10" key="1">
    <citation type="journal article" date="2019" name="Int. J. Syst. Evol. Microbiol.">
        <title>The Global Catalogue of Microorganisms (GCM) 10K type strain sequencing project: providing services to taxonomists for standard genome sequencing and annotation.</title>
        <authorList>
            <consortium name="The Broad Institute Genomics Platform"/>
            <consortium name="The Broad Institute Genome Sequencing Center for Infectious Disease"/>
            <person name="Wu L."/>
            <person name="Ma J."/>
        </authorList>
    </citation>
    <scope>NUCLEOTIDE SEQUENCE [LARGE SCALE GENOMIC DNA]</scope>
    <source>
        <strain evidence="10">JCM 3369</strain>
    </source>
</reference>
<dbReference type="PROSITE" id="PS50928">
    <property type="entry name" value="ABC_TM1"/>
    <property type="match status" value="1"/>
</dbReference>
<feature type="transmembrane region" description="Helical" evidence="7">
    <location>
        <begin position="139"/>
        <end position="163"/>
    </location>
</feature>
<dbReference type="EMBL" id="JBHSGF010000001">
    <property type="protein sequence ID" value="MFC4553784.1"/>
    <property type="molecule type" value="Genomic_DNA"/>
</dbReference>
<dbReference type="SUPFAM" id="SSF161098">
    <property type="entry name" value="MetI-like"/>
    <property type="match status" value="1"/>
</dbReference>
<proteinExistence type="inferred from homology"/>
<evidence type="ECO:0000256" key="1">
    <source>
        <dbReference type="ARBA" id="ARBA00004651"/>
    </source>
</evidence>
<gene>
    <name evidence="9" type="ORF">ACFO3F_00865</name>
</gene>
<feature type="transmembrane region" description="Helical" evidence="7">
    <location>
        <begin position="100"/>
        <end position="127"/>
    </location>
</feature>
<organism evidence="9 10">
    <name type="scientific">Georgenia faecalis</name>
    <dbReference type="NCBI Taxonomy" id="2483799"/>
    <lineage>
        <taxon>Bacteria</taxon>
        <taxon>Bacillati</taxon>
        <taxon>Actinomycetota</taxon>
        <taxon>Actinomycetes</taxon>
        <taxon>Micrococcales</taxon>
        <taxon>Bogoriellaceae</taxon>
        <taxon>Georgenia</taxon>
    </lineage>
</organism>
<evidence type="ECO:0000256" key="3">
    <source>
        <dbReference type="ARBA" id="ARBA00022475"/>
    </source>
</evidence>
<evidence type="ECO:0000256" key="5">
    <source>
        <dbReference type="ARBA" id="ARBA00022989"/>
    </source>
</evidence>
<accession>A0ABV9D533</accession>
<keyword evidence="2 7" id="KW-0813">Transport</keyword>
<keyword evidence="5 7" id="KW-1133">Transmembrane helix</keyword>
<feature type="transmembrane region" description="Helical" evidence="7">
    <location>
        <begin position="41"/>
        <end position="63"/>
    </location>
</feature>
<feature type="transmembrane region" description="Helical" evidence="7">
    <location>
        <begin position="279"/>
        <end position="298"/>
    </location>
</feature>
<dbReference type="PANTHER" id="PTHR43744">
    <property type="entry name" value="ABC TRANSPORTER PERMEASE PROTEIN MG189-RELATED-RELATED"/>
    <property type="match status" value="1"/>
</dbReference>
<feature type="transmembrane region" description="Helical" evidence="7">
    <location>
        <begin position="175"/>
        <end position="194"/>
    </location>
</feature>
<keyword evidence="6 7" id="KW-0472">Membrane</keyword>
<comment type="similarity">
    <text evidence="7">Belongs to the binding-protein-dependent transport system permease family.</text>
</comment>
<dbReference type="Pfam" id="PF00528">
    <property type="entry name" value="BPD_transp_1"/>
    <property type="match status" value="1"/>
</dbReference>
<keyword evidence="4 7" id="KW-0812">Transmembrane</keyword>
<dbReference type="InterPro" id="IPR000515">
    <property type="entry name" value="MetI-like"/>
</dbReference>
<dbReference type="Gene3D" id="1.10.3720.10">
    <property type="entry name" value="MetI-like"/>
    <property type="match status" value="1"/>
</dbReference>
<dbReference type="CDD" id="cd06261">
    <property type="entry name" value="TM_PBP2"/>
    <property type="match status" value="1"/>
</dbReference>
<name>A0ABV9D533_9MICO</name>
<evidence type="ECO:0000256" key="6">
    <source>
        <dbReference type="ARBA" id="ARBA00023136"/>
    </source>
</evidence>
<dbReference type="PANTHER" id="PTHR43744:SF12">
    <property type="entry name" value="ABC TRANSPORTER PERMEASE PROTEIN MG189-RELATED"/>
    <property type="match status" value="1"/>
</dbReference>
<feature type="domain" description="ABC transmembrane type-1" evidence="8">
    <location>
        <begin position="104"/>
        <end position="298"/>
    </location>
</feature>
<evidence type="ECO:0000313" key="9">
    <source>
        <dbReference type="EMBL" id="MFC4553784.1"/>
    </source>
</evidence>
<evidence type="ECO:0000259" key="8">
    <source>
        <dbReference type="PROSITE" id="PS50928"/>
    </source>
</evidence>
<protein>
    <submittedName>
        <fullName evidence="9">Carbohydrate ABC transporter permease</fullName>
    </submittedName>
</protein>
<comment type="caution">
    <text evidence="9">The sequence shown here is derived from an EMBL/GenBank/DDBJ whole genome shotgun (WGS) entry which is preliminary data.</text>
</comment>
<evidence type="ECO:0000256" key="7">
    <source>
        <dbReference type="RuleBase" id="RU363032"/>
    </source>
</evidence>
<dbReference type="InterPro" id="IPR035906">
    <property type="entry name" value="MetI-like_sf"/>
</dbReference>
<dbReference type="RefSeq" id="WP_122823031.1">
    <property type="nucleotide sequence ID" value="NZ_CP033325.1"/>
</dbReference>
<sequence length="313" mass="34515">MTSASTGGTSITANPAAEAALKAELQPPIRKFRPDRSKRSLPVKIAIGFGLVAFSVLFIYPFIWLISASFKPRGEVFDNKLIPDTFTWENYIRVWQEAPLALWILNTLIVTVLAAVSVTVSSAMVAWGFSYFRFKGRSALFGVVLATMMLPGAVTMVPVFLIWNSLGQVGTLTPLWAANLFGSAFYIFLLRQFFLGLPRSLFEAARVDGANNWAIFSKIAVPLCKPAIIVTLIFEFQASWTNLMAPLIYLRDSETFTIPRGLKALLDQFGFGGNLNWEIVVTASVITTLPMIILFFVAQRHFVEGIATTGVKG</sequence>
<feature type="transmembrane region" description="Helical" evidence="7">
    <location>
        <begin position="215"/>
        <end position="234"/>
    </location>
</feature>